<dbReference type="Proteomes" id="UP000240568">
    <property type="component" value="Segment"/>
</dbReference>
<protein>
    <submittedName>
        <fullName evidence="1">Uncharacterized protein</fullName>
    </submittedName>
</protein>
<organism evidence="1 2">
    <name type="scientific">Erwinia phage vB_EamM_Y3</name>
    <dbReference type="NCBI Taxonomy" id="1983553"/>
    <lineage>
        <taxon>Viruses</taxon>
        <taxon>Duplodnaviria</taxon>
        <taxon>Heunggongvirae</taxon>
        <taxon>Uroviricota</taxon>
        <taxon>Caudoviricetes</taxon>
        <taxon>Sasquatchvirus</taxon>
        <taxon>Sasquatchvirus Y3</taxon>
    </lineage>
</organism>
<evidence type="ECO:0000313" key="1">
    <source>
        <dbReference type="EMBL" id="ARW58915.1"/>
    </source>
</evidence>
<keyword evidence="2" id="KW-1185">Reference proteome</keyword>
<accession>A0A2H4IBI5</accession>
<reference evidence="1 2" key="1">
    <citation type="submission" date="2017-04" db="EMBL/GenBank/DDBJ databases">
        <authorList>
            <person name="Afonso C.L."/>
            <person name="Miller P.J."/>
            <person name="Scott M.A."/>
            <person name="Spackman E."/>
            <person name="Goraichik I."/>
            <person name="Dimitrov K.M."/>
            <person name="Suarez D.L."/>
            <person name="Swayne D.E."/>
        </authorList>
    </citation>
    <scope>NUCLEOTIDE SEQUENCE [LARGE SCALE GENOMIC DNA]</scope>
</reference>
<sequence>MKPVEHSEGYWASALCPLLPTAIHKDRAWHGKKLFLAKLDRVELQANRVQFRGISKCRLCNCQNGGGTFEYLGWRWPQGYSHYIDEHNIKPSAEFFEFVNRCTTDPKIKVDVSTGVTKKEMLLLEHVACAYAGSEQVRLHAMYIVAKMLRAERGQNMPHTNVVIVDENSSEDELRAALKRMGVL</sequence>
<name>A0A2H4IBI5_9CAUD</name>
<gene>
    <name evidence="1" type="ORF">Y3_275</name>
</gene>
<evidence type="ECO:0000313" key="2">
    <source>
        <dbReference type="Proteomes" id="UP000240568"/>
    </source>
</evidence>
<proteinExistence type="predicted"/>
<dbReference type="EMBL" id="KY984068">
    <property type="protein sequence ID" value="ARW58915.1"/>
    <property type="molecule type" value="Genomic_DNA"/>
</dbReference>